<keyword evidence="1" id="KW-0812">Transmembrane</keyword>
<organism evidence="2 3">
    <name type="scientific">Candidatus Gemmiger avistercoris</name>
    <dbReference type="NCBI Taxonomy" id="2838606"/>
    <lineage>
        <taxon>Bacteria</taxon>
        <taxon>Bacillati</taxon>
        <taxon>Bacillota</taxon>
        <taxon>Clostridia</taxon>
        <taxon>Eubacteriales</taxon>
        <taxon>Gemmiger</taxon>
    </lineage>
</organism>
<evidence type="ECO:0000256" key="1">
    <source>
        <dbReference type="SAM" id="Phobius"/>
    </source>
</evidence>
<keyword evidence="1" id="KW-1133">Transmembrane helix</keyword>
<dbReference type="EMBL" id="DXBF01000054">
    <property type="protein sequence ID" value="HIZ62366.1"/>
    <property type="molecule type" value="Genomic_DNA"/>
</dbReference>
<feature type="transmembrane region" description="Helical" evidence="1">
    <location>
        <begin position="64"/>
        <end position="87"/>
    </location>
</feature>
<keyword evidence="1" id="KW-0472">Membrane</keyword>
<accession>A0A9D2FKU4</accession>
<proteinExistence type="predicted"/>
<sequence>MGFKIVRIAALVGLVISLFFTVDSGLNLLGSLVSEMNPDGIGINSVLHSLFGIWDSVHTRADFYACFAAAAWVSFGFFVANAVLAAADWLHRD</sequence>
<protein>
    <submittedName>
        <fullName evidence="2">Uncharacterized protein</fullName>
    </submittedName>
</protein>
<name>A0A9D2FKU4_9FIRM</name>
<reference evidence="2" key="2">
    <citation type="submission" date="2021-04" db="EMBL/GenBank/DDBJ databases">
        <authorList>
            <person name="Gilroy R."/>
        </authorList>
    </citation>
    <scope>NUCLEOTIDE SEQUENCE</scope>
    <source>
        <strain evidence="2">CHK188-11489</strain>
    </source>
</reference>
<evidence type="ECO:0000313" key="2">
    <source>
        <dbReference type="EMBL" id="HIZ62366.1"/>
    </source>
</evidence>
<evidence type="ECO:0000313" key="3">
    <source>
        <dbReference type="Proteomes" id="UP000824105"/>
    </source>
</evidence>
<dbReference type="Proteomes" id="UP000824105">
    <property type="component" value="Unassembled WGS sequence"/>
</dbReference>
<reference evidence="2" key="1">
    <citation type="journal article" date="2021" name="PeerJ">
        <title>Extensive microbial diversity within the chicken gut microbiome revealed by metagenomics and culture.</title>
        <authorList>
            <person name="Gilroy R."/>
            <person name="Ravi A."/>
            <person name="Getino M."/>
            <person name="Pursley I."/>
            <person name="Horton D.L."/>
            <person name="Alikhan N.F."/>
            <person name="Baker D."/>
            <person name="Gharbi K."/>
            <person name="Hall N."/>
            <person name="Watson M."/>
            <person name="Adriaenssens E.M."/>
            <person name="Foster-Nyarko E."/>
            <person name="Jarju S."/>
            <person name="Secka A."/>
            <person name="Antonio M."/>
            <person name="Oren A."/>
            <person name="Chaudhuri R.R."/>
            <person name="La Ragione R."/>
            <person name="Hildebrand F."/>
            <person name="Pallen M.J."/>
        </authorList>
    </citation>
    <scope>NUCLEOTIDE SEQUENCE</scope>
    <source>
        <strain evidence="2">CHK188-11489</strain>
    </source>
</reference>
<gene>
    <name evidence="2" type="ORF">H9724_06330</name>
</gene>
<dbReference type="AlphaFoldDB" id="A0A9D2FKU4"/>
<comment type="caution">
    <text evidence="2">The sequence shown here is derived from an EMBL/GenBank/DDBJ whole genome shotgun (WGS) entry which is preliminary data.</text>
</comment>